<protein>
    <submittedName>
        <fullName evidence="1">Uncharacterized protein</fullName>
    </submittedName>
</protein>
<accession>A0A7X0EXM7</accession>
<gene>
    <name evidence="1" type="ORF">FHU36_002038</name>
</gene>
<sequence>MTARAVSARSGNVMTVTPSWTDTIAVRMLDGQALKG</sequence>
<comment type="caution">
    <text evidence="1">The sequence shown here is derived from an EMBL/GenBank/DDBJ whole genome shotgun (WGS) entry which is preliminary data.</text>
</comment>
<name>A0A7X0EXM7_9ACTN</name>
<dbReference type="AlphaFoldDB" id="A0A7X0EXM7"/>
<evidence type="ECO:0000313" key="2">
    <source>
        <dbReference type="Proteomes" id="UP000583800"/>
    </source>
</evidence>
<reference evidence="1 2" key="1">
    <citation type="submission" date="2020-08" db="EMBL/GenBank/DDBJ databases">
        <title>Sequencing the genomes of 1000 actinobacteria strains.</title>
        <authorList>
            <person name="Klenk H.-P."/>
        </authorList>
    </citation>
    <scope>NUCLEOTIDE SEQUENCE [LARGE SCALE GENOMIC DNA]</scope>
    <source>
        <strain evidence="1 2">DSM 45913</strain>
    </source>
</reference>
<dbReference type="Proteomes" id="UP000583800">
    <property type="component" value="Unassembled WGS sequence"/>
</dbReference>
<keyword evidence="2" id="KW-1185">Reference proteome</keyword>
<dbReference type="EMBL" id="JACHJB010000001">
    <property type="protein sequence ID" value="MBB6345529.1"/>
    <property type="molecule type" value="Genomic_DNA"/>
</dbReference>
<proteinExistence type="predicted"/>
<organism evidence="1 2">
    <name type="scientific">Nonomuraea muscovyensis</name>
    <dbReference type="NCBI Taxonomy" id="1124761"/>
    <lineage>
        <taxon>Bacteria</taxon>
        <taxon>Bacillati</taxon>
        <taxon>Actinomycetota</taxon>
        <taxon>Actinomycetes</taxon>
        <taxon>Streptosporangiales</taxon>
        <taxon>Streptosporangiaceae</taxon>
        <taxon>Nonomuraea</taxon>
    </lineage>
</organism>
<evidence type="ECO:0000313" key="1">
    <source>
        <dbReference type="EMBL" id="MBB6345529.1"/>
    </source>
</evidence>